<gene>
    <name evidence="4" type="ORF">Taro_012411</name>
</gene>
<comment type="caution">
    <text evidence="4">The sequence shown here is derived from an EMBL/GenBank/DDBJ whole genome shotgun (WGS) entry which is preliminary data.</text>
</comment>
<dbReference type="PANTHER" id="PTHR47576">
    <property type="entry name" value="BRCT DOMAIN DNA REPAIR PROTEIN-RELATED"/>
    <property type="match status" value="1"/>
</dbReference>
<dbReference type="InterPro" id="IPR059215">
    <property type="entry name" value="BRCT2_TopBP1-like"/>
</dbReference>
<dbReference type="PANTHER" id="PTHR47576:SF2">
    <property type="entry name" value="BRCT DOMAIN DNA REPAIR PROTEIN-RELATED"/>
    <property type="match status" value="1"/>
</dbReference>
<feature type="signal peptide" evidence="2">
    <location>
        <begin position="1"/>
        <end position="22"/>
    </location>
</feature>
<dbReference type="Pfam" id="PF20415">
    <property type="entry name" value="DUF6699"/>
    <property type="match status" value="1"/>
</dbReference>
<dbReference type="Gene3D" id="3.40.50.10190">
    <property type="entry name" value="BRCT domain"/>
    <property type="match status" value="1"/>
</dbReference>
<keyword evidence="2" id="KW-0732">Signal</keyword>
<name>A0A843U3Y3_COLES</name>
<accession>A0A843U3Y3</accession>
<dbReference type="EMBL" id="NMUH01000485">
    <property type="protein sequence ID" value="MQL79982.1"/>
    <property type="molecule type" value="Genomic_DNA"/>
</dbReference>
<dbReference type="Proteomes" id="UP000652761">
    <property type="component" value="Unassembled WGS sequence"/>
</dbReference>
<dbReference type="SMART" id="SM00292">
    <property type="entry name" value="BRCT"/>
    <property type="match status" value="2"/>
</dbReference>
<feature type="region of interest" description="Disordered" evidence="1">
    <location>
        <begin position="22"/>
        <end position="51"/>
    </location>
</feature>
<dbReference type="AlphaFoldDB" id="A0A843U3Y3"/>
<reference evidence="4" key="1">
    <citation type="submission" date="2017-07" db="EMBL/GenBank/DDBJ databases">
        <title>Taro Niue Genome Assembly and Annotation.</title>
        <authorList>
            <person name="Atibalentja N."/>
            <person name="Keating K."/>
            <person name="Fields C.J."/>
        </authorList>
    </citation>
    <scope>NUCLEOTIDE SEQUENCE</scope>
    <source>
        <strain evidence="4">Niue_2</strain>
        <tissue evidence="4">Leaf</tissue>
    </source>
</reference>
<protein>
    <recommendedName>
        <fullName evidence="3">BRCT domain-containing protein</fullName>
    </recommendedName>
</protein>
<dbReference type="OrthoDB" id="251770at2759"/>
<dbReference type="PROSITE" id="PS50172">
    <property type="entry name" value="BRCT"/>
    <property type="match status" value="1"/>
</dbReference>
<dbReference type="CDD" id="cd17731">
    <property type="entry name" value="BRCT_TopBP1_rpt2_like"/>
    <property type="match status" value="1"/>
</dbReference>
<dbReference type="SUPFAM" id="SSF52113">
    <property type="entry name" value="BRCT domain"/>
    <property type="match status" value="2"/>
</dbReference>
<evidence type="ECO:0000259" key="3">
    <source>
        <dbReference type="PROSITE" id="PS50172"/>
    </source>
</evidence>
<feature type="chain" id="PRO_5032910851" description="BRCT domain-containing protein" evidence="2">
    <location>
        <begin position="23"/>
        <end position="776"/>
    </location>
</feature>
<proteinExistence type="predicted"/>
<evidence type="ECO:0000256" key="2">
    <source>
        <dbReference type="SAM" id="SignalP"/>
    </source>
</evidence>
<dbReference type="InterPro" id="IPR036420">
    <property type="entry name" value="BRCT_dom_sf"/>
</dbReference>
<evidence type="ECO:0000313" key="5">
    <source>
        <dbReference type="Proteomes" id="UP000652761"/>
    </source>
</evidence>
<dbReference type="InterPro" id="IPR046522">
    <property type="entry name" value="DUF6699"/>
</dbReference>
<feature type="domain" description="BRCT" evidence="3">
    <location>
        <begin position="238"/>
        <end position="315"/>
    </location>
</feature>
<organism evidence="4 5">
    <name type="scientific">Colocasia esculenta</name>
    <name type="common">Wild taro</name>
    <name type="synonym">Arum esculentum</name>
    <dbReference type="NCBI Taxonomy" id="4460"/>
    <lineage>
        <taxon>Eukaryota</taxon>
        <taxon>Viridiplantae</taxon>
        <taxon>Streptophyta</taxon>
        <taxon>Embryophyta</taxon>
        <taxon>Tracheophyta</taxon>
        <taxon>Spermatophyta</taxon>
        <taxon>Magnoliopsida</taxon>
        <taxon>Liliopsida</taxon>
        <taxon>Araceae</taxon>
        <taxon>Aroideae</taxon>
        <taxon>Colocasieae</taxon>
        <taxon>Colocasia</taxon>
    </lineage>
</organism>
<feature type="compositionally biased region" description="Basic residues" evidence="1">
    <location>
        <begin position="29"/>
        <end position="42"/>
    </location>
</feature>
<keyword evidence="5" id="KW-1185">Reference proteome</keyword>
<sequence>MVGFVIFPQACLFLLTPSPSLSRGADTKKNKHRQLPPGRGRRLLPSPPLSAASPVGRSYGHRHLCFHIIRGLCLSLLPPLSATSSFLLPPFAAVPCARRSFWLPQSVSPSSASGVCAGSLPVRSASIFVAGGGGGGGFSRVIPPLRGSATWVILRLLISPSYARCGRPIFVFCFTAGMGGSGIVEVVNSKGCSRLFVAAPASLPPVSLPSLNSPRSSCLMSPSSMAVSEAGGGFPRTSLAGPFSGLIICVTGLSKEARKQVMDATERLGEYSFGGRKFEHALKHGLKSGLSVVTLSWFIDSVRRNARMREALYAVKNFGENGLPLQEIGHLVSHQSSNKSCLPAHEGSNRSSMIWQPHLQTSEKETIRNRGSLLASKVIYIDSNISNELKKKVVDAAFREGATFMDQWFVGCQASHVVCEGSYIHKYIGHANNLVTPMWILKSVKENYVHRLVHLSSDLARHVAVALENVQMSVTEQRIYIASLGGVEVLCFQILDEHLCYPIAVGNACAYVYLTFFRDIHLLAAVLLSQDASAQNAHQAAECTRESLIRQNNRRSLEERQKIVDMAKMGVRNRRSHRLQSYQMTIRLITPVSLLDSICWSISEPASSACIYMDRHGKDDDDESCAPVFLNTPAGKRDLDVSFNNFSRPLKESEKREIVFKNHFMTILFPIDRFGELGPSSRTFFSEGGFTCLQVLEHIYNFYQENLTAEEIDVAIHTDSKHADSLRSLYASKEVVNPGLMQFKRVDFLGSRRSFEVLKRVSGETNFNVYELMIRA</sequence>
<evidence type="ECO:0000256" key="1">
    <source>
        <dbReference type="SAM" id="MobiDB-lite"/>
    </source>
</evidence>
<dbReference type="InterPro" id="IPR001357">
    <property type="entry name" value="BRCT_dom"/>
</dbReference>
<evidence type="ECO:0000313" key="4">
    <source>
        <dbReference type="EMBL" id="MQL79982.1"/>
    </source>
</evidence>